<keyword evidence="10" id="KW-0479">Metal-binding</keyword>
<dbReference type="SUPFAM" id="SSF55874">
    <property type="entry name" value="ATPase domain of HSP90 chaperone/DNA topoisomerase II/histidine kinase"/>
    <property type="match status" value="1"/>
</dbReference>
<dbReference type="GO" id="GO:0046872">
    <property type="term" value="F:metal ion binding"/>
    <property type="evidence" value="ECO:0007669"/>
    <property type="project" value="UniProtKB-KW"/>
</dbReference>
<dbReference type="GO" id="GO:0005737">
    <property type="term" value="C:cytoplasm"/>
    <property type="evidence" value="ECO:0007669"/>
    <property type="project" value="UniProtKB-SubCell"/>
</dbReference>
<evidence type="ECO:0000256" key="4">
    <source>
        <dbReference type="ARBA" id="ARBA00012438"/>
    </source>
</evidence>
<keyword evidence="8" id="KW-0597">Phosphoprotein</keyword>
<evidence type="ECO:0000313" key="21">
    <source>
        <dbReference type="EMBL" id="CDN30961.1"/>
    </source>
</evidence>
<evidence type="ECO:0000256" key="14">
    <source>
        <dbReference type="ARBA" id="ARBA00023004"/>
    </source>
</evidence>
<dbReference type="InterPro" id="IPR050482">
    <property type="entry name" value="Sensor_HK_TwoCompSys"/>
</dbReference>
<dbReference type="Pfam" id="PF02518">
    <property type="entry name" value="HATPase_c"/>
    <property type="match status" value="1"/>
</dbReference>
<accession>A0A060R6Z5</accession>
<dbReference type="InterPro" id="IPR003594">
    <property type="entry name" value="HATPase_dom"/>
</dbReference>
<dbReference type="PANTHER" id="PTHR24421">
    <property type="entry name" value="NITRATE/NITRITE SENSOR PROTEIN NARX-RELATED"/>
    <property type="match status" value="1"/>
</dbReference>
<evidence type="ECO:0000256" key="9">
    <source>
        <dbReference type="ARBA" id="ARBA00022679"/>
    </source>
</evidence>
<dbReference type="AlphaFoldDB" id="A0A060R6Z5"/>
<dbReference type="InterPro" id="IPR004358">
    <property type="entry name" value="Sig_transdc_His_kin-like_C"/>
</dbReference>
<dbReference type="PANTHER" id="PTHR24421:SF10">
    <property type="entry name" value="NITRATE_NITRITE SENSOR PROTEIN NARQ"/>
    <property type="match status" value="1"/>
</dbReference>
<keyword evidence="7" id="KW-0963">Cytoplasm</keyword>
<dbReference type="Pfam" id="PF07730">
    <property type="entry name" value="HisKA_3"/>
    <property type="match status" value="1"/>
</dbReference>
<dbReference type="KEGG" id="rbc:BN938_0860"/>
<dbReference type="GO" id="GO:0051539">
    <property type="term" value="F:4 iron, 4 sulfur cluster binding"/>
    <property type="evidence" value="ECO:0007669"/>
    <property type="project" value="UniProtKB-KW"/>
</dbReference>
<dbReference type="CDD" id="cd16917">
    <property type="entry name" value="HATPase_UhpB-NarQ-NarX-like"/>
    <property type="match status" value="1"/>
</dbReference>
<evidence type="ECO:0000256" key="16">
    <source>
        <dbReference type="ARBA" id="ARBA00023014"/>
    </source>
</evidence>
<evidence type="ECO:0000256" key="3">
    <source>
        <dbReference type="ARBA" id="ARBA00004496"/>
    </source>
</evidence>
<dbReference type="InterPro" id="IPR036890">
    <property type="entry name" value="HATPase_C_sf"/>
</dbReference>
<dbReference type="GO" id="GO:0016020">
    <property type="term" value="C:membrane"/>
    <property type="evidence" value="ECO:0007669"/>
    <property type="project" value="InterPro"/>
</dbReference>
<keyword evidence="19" id="KW-0812">Transmembrane</keyword>
<proteinExistence type="predicted"/>
<evidence type="ECO:0000256" key="12">
    <source>
        <dbReference type="ARBA" id="ARBA00022777"/>
    </source>
</evidence>
<dbReference type="GO" id="GO:0005524">
    <property type="term" value="F:ATP binding"/>
    <property type="evidence" value="ECO:0007669"/>
    <property type="project" value="UniProtKB-KW"/>
</dbReference>
<dbReference type="SMART" id="SM00387">
    <property type="entry name" value="HATPase_c"/>
    <property type="match status" value="1"/>
</dbReference>
<keyword evidence="13" id="KW-0067">ATP-binding</keyword>
<evidence type="ECO:0000313" key="22">
    <source>
        <dbReference type="Proteomes" id="UP000027616"/>
    </source>
</evidence>
<evidence type="ECO:0000256" key="8">
    <source>
        <dbReference type="ARBA" id="ARBA00022553"/>
    </source>
</evidence>
<evidence type="ECO:0000256" key="10">
    <source>
        <dbReference type="ARBA" id="ARBA00022723"/>
    </source>
</evidence>
<dbReference type="InterPro" id="IPR011712">
    <property type="entry name" value="Sig_transdc_His_kin_sub3_dim/P"/>
</dbReference>
<keyword evidence="14" id="KW-0408">Iron</keyword>
<keyword evidence="9" id="KW-0808">Transferase</keyword>
<gene>
    <name evidence="21" type="ORF">BN938_0860</name>
</gene>
<feature type="domain" description="Histidine kinase" evidence="20">
    <location>
        <begin position="102"/>
        <end position="294"/>
    </location>
</feature>
<keyword evidence="16" id="KW-0411">Iron-sulfur</keyword>
<dbReference type="eggNOG" id="COG4585">
    <property type="taxonomic scope" value="Bacteria"/>
</dbReference>
<dbReference type="InterPro" id="IPR005467">
    <property type="entry name" value="His_kinase_dom"/>
</dbReference>
<comment type="cofactor">
    <cofactor evidence="2">
        <name>[4Fe-4S] cluster</name>
        <dbReference type="ChEBI" id="CHEBI:49883"/>
    </cofactor>
</comment>
<reference evidence="21 22" key="1">
    <citation type="journal article" date="2015" name="Genome Announc.">
        <title>Complete Genome Sequence of the Novel Leech Symbiont Mucinivorans hirudinis M3T.</title>
        <authorList>
            <person name="Nelson M.C."/>
            <person name="Bomar L."/>
            <person name="Graf J."/>
        </authorList>
    </citation>
    <scope>NUCLEOTIDE SEQUENCE [LARGE SCALE GENOMIC DNA]</scope>
    <source>
        <strain evidence="22">M3</strain>
    </source>
</reference>
<organism evidence="21 22">
    <name type="scientific">Mucinivorans hirudinis</name>
    <dbReference type="NCBI Taxonomy" id="1433126"/>
    <lineage>
        <taxon>Bacteria</taxon>
        <taxon>Pseudomonadati</taxon>
        <taxon>Bacteroidota</taxon>
        <taxon>Bacteroidia</taxon>
        <taxon>Bacteroidales</taxon>
        <taxon>Rikenellaceae</taxon>
        <taxon>Mucinivorans</taxon>
    </lineage>
</organism>
<feature type="transmembrane region" description="Helical" evidence="19">
    <location>
        <begin position="7"/>
        <end position="28"/>
    </location>
</feature>
<keyword evidence="22" id="KW-1185">Reference proteome</keyword>
<dbReference type="PRINTS" id="PR00344">
    <property type="entry name" value="BCTRLSENSOR"/>
</dbReference>
<protein>
    <recommendedName>
        <fullName evidence="5">Oxygen sensor histidine kinase NreB</fullName>
        <ecNumber evidence="4">2.7.13.3</ecNumber>
    </recommendedName>
    <alternativeName>
        <fullName evidence="18">Nitrogen regulation protein B</fullName>
    </alternativeName>
</protein>
<evidence type="ECO:0000256" key="1">
    <source>
        <dbReference type="ARBA" id="ARBA00000085"/>
    </source>
</evidence>
<evidence type="ECO:0000259" key="20">
    <source>
        <dbReference type="PROSITE" id="PS50109"/>
    </source>
</evidence>
<keyword evidence="19" id="KW-0472">Membrane</keyword>
<comment type="subcellular location">
    <subcellularLocation>
        <location evidence="3">Cytoplasm</location>
    </subcellularLocation>
</comment>
<dbReference type="STRING" id="1433126.BN938_0860"/>
<evidence type="ECO:0000256" key="13">
    <source>
        <dbReference type="ARBA" id="ARBA00022840"/>
    </source>
</evidence>
<dbReference type="PROSITE" id="PS50109">
    <property type="entry name" value="HIS_KIN"/>
    <property type="match status" value="1"/>
</dbReference>
<evidence type="ECO:0000256" key="18">
    <source>
        <dbReference type="ARBA" id="ARBA00030800"/>
    </source>
</evidence>
<comment type="catalytic activity">
    <reaction evidence="1">
        <text>ATP + protein L-histidine = ADP + protein N-phospho-L-histidine.</text>
        <dbReference type="EC" id="2.7.13.3"/>
    </reaction>
</comment>
<evidence type="ECO:0000256" key="11">
    <source>
        <dbReference type="ARBA" id="ARBA00022741"/>
    </source>
</evidence>
<dbReference type="EC" id="2.7.13.3" evidence="4"/>
<evidence type="ECO:0000256" key="7">
    <source>
        <dbReference type="ARBA" id="ARBA00022490"/>
    </source>
</evidence>
<sequence length="296" mass="33290">MRATKYNASWILITIALALLCFIMVNNLLGKLTRFFPNIFTFHIDEAVITWVIMIISLCFAIGVLLIQKILKYINLQAERRRREDERMMNAIIQAEENQRQKFAKELHDGLGPLLSSAKMSISALSQRVEGDLSKEIAYNIDQAITLSIKSIKEISNDLTPHVLGSFGIERALTSFINRLNPVTITKITIDSNLGTKRFDTKSELMVFRIVSELVNNTLKHADASILIIRLDYNNHEMAIELRDDGTGFDTSEPHDGMGLSNVTSRVGAVGGKIDIRSGIDEGTHITIYLPMRKIK</sequence>
<evidence type="ECO:0000256" key="17">
    <source>
        <dbReference type="ARBA" id="ARBA00024827"/>
    </source>
</evidence>
<dbReference type="Gene3D" id="3.30.565.10">
    <property type="entry name" value="Histidine kinase-like ATPase, C-terminal domain"/>
    <property type="match status" value="1"/>
</dbReference>
<dbReference type="GO" id="GO:0000155">
    <property type="term" value="F:phosphorelay sensor kinase activity"/>
    <property type="evidence" value="ECO:0007669"/>
    <property type="project" value="InterPro"/>
</dbReference>
<dbReference type="EMBL" id="HG934468">
    <property type="protein sequence ID" value="CDN30961.1"/>
    <property type="molecule type" value="Genomic_DNA"/>
</dbReference>
<evidence type="ECO:0000256" key="6">
    <source>
        <dbReference type="ARBA" id="ARBA00022485"/>
    </source>
</evidence>
<keyword evidence="15" id="KW-0902">Two-component regulatory system</keyword>
<comment type="function">
    <text evidence="17">Member of the two-component regulatory system NreB/NreC involved in the control of dissimilatory nitrate/nitrite reduction in response to oxygen. NreB functions as a direct oxygen sensor histidine kinase which is autophosphorylated, in the absence of oxygen, probably at the conserved histidine residue, and transfers its phosphate group probably to a conserved aspartate residue of NreC. NreB/NreC activates the expression of the nitrate (narGHJI) and nitrite (nir) reductase operons, as well as the putative nitrate transporter gene narT.</text>
</comment>
<evidence type="ECO:0000256" key="5">
    <source>
        <dbReference type="ARBA" id="ARBA00017322"/>
    </source>
</evidence>
<evidence type="ECO:0000256" key="2">
    <source>
        <dbReference type="ARBA" id="ARBA00001966"/>
    </source>
</evidence>
<evidence type="ECO:0000256" key="19">
    <source>
        <dbReference type="SAM" id="Phobius"/>
    </source>
</evidence>
<name>A0A060R6Z5_9BACT</name>
<dbReference type="Proteomes" id="UP000027616">
    <property type="component" value="Chromosome I"/>
</dbReference>
<keyword evidence="11" id="KW-0547">Nucleotide-binding</keyword>
<dbReference type="PATRIC" id="fig|1433126.3.peg.860"/>
<keyword evidence="6" id="KW-0004">4Fe-4S</keyword>
<dbReference type="GO" id="GO:0046983">
    <property type="term" value="F:protein dimerization activity"/>
    <property type="evidence" value="ECO:0007669"/>
    <property type="project" value="InterPro"/>
</dbReference>
<keyword evidence="19" id="KW-1133">Transmembrane helix</keyword>
<dbReference type="HOGENOM" id="CLU_000445_20_6_10"/>
<feature type="transmembrane region" description="Helical" evidence="19">
    <location>
        <begin position="48"/>
        <end position="67"/>
    </location>
</feature>
<keyword evidence="12 21" id="KW-0418">Kinase</keyword>
<dbReference type="Gene3D" id="1.20.5.1930">
    <property type="match status" value="1"/>
</dbReference>
<evidence type="ECO:0000256" key="15">
    <source>
        <dbReference type="ARBA" id="ARBA00023012"/>
    </source>
</evidence>